<comment type="caution">
    <text evidence="2">The sequence shown here is derived from an EMBL/GenBank/DDBJ whole genome shotgun (WGS) entry which is preliminary data.</text>
</comment>
<evidence type="ECO:0000256" key="1">
    <source>
        <dbReference type="SAM" id="MobiDB-lite"/>
    </source>
</evidence>
<evidence type="ECO:0000313" key="2">
    <source>
        <dbReference type="EMBL" id="KAF6057176.1"/>
    </source>
</evidence>
<dbReference type="EMBL" id="JABWAB010000003">
    <property type="protein sequence ID" value="KAF6057176.1"/>
    <property type="molecule type" value="Genomic_DNA"/>
</dbReference>
<organism evidence="2 3">
    <name type="scientific">Candida parapsilosis</name>
    <name type="common">Yeast</name>
    <dbReference type="NCBI Taxonomy" id="5480"/>
    <lineage>
        <taxon>Eukaryota</taxon>
        <taxon>Fungi</taxon>
        <taxon>Dikarya</taxon>
        <taxon>Ascomycota</taxon>
        <taxon>Saccharomycotina</taxon>
        <taxon>Pichiomycetes</taxon>
        <taxon>Debaryomycetaceae</taxon>
        <taxon>Candida/Lodderomyces clade</taxon>
        <taxon>Candida</taxon>
    </lineage>
</organism>
<reference evidence="2" key="1">
    <citation type="submission" date="2020-03" db="EMBL/GenBank/DDBJ databases">
        <title>FDA dAtabase for Regulatory Grade micrObial Sequences (FDA-ARGOS): Supporting development and validation of Infectious Disease Dx tests.</title>
        <authorList>
            <person name="Campos J."/>
            <person name="Goldberg B."/>
            <person name="Tallon L."/>
            <person name="Sadzewicz L."/>
            <person name="Vavikolanu K."/>
            <person name="Mehta A."/>
            <person name="Aluvathingal J."/>
            <person name="Nadendla S."/>
            <person name="Nandy P."/>
            <person name="Geyer C."/>
            <person name="Yan Y."/>
            <person name="Sichtig H."/>
        </authorList>
    </citation>
    <scope>NUCLEOTIDE SEQUENCE [LARGE SCALE GENOMIC DNA]</scope>
    <source>
        <strain evidence="2">FDAARGOS_652</strain>
    </source>
</reference>
<name>A0A8X7NL44_CANPA</name>
<accession>A0A8X7NL44</accession>
<feature type="region of interest" description="Disordered" evidence="1">
    <location>
        <begin position="353"/>
        <end position="374"/>
    </location>
</feature>
<dbReference type="AlphaFoldDB" id="A0A8X7NL44"/>
<feature type="compositionally biased region" description="Basic and acidic residues" evidence="1">
    <location>
        <begin position="358"/>
        <end position="374"/>
    </location>
</feature>
<protein>
    <submittedName>
        <fullName evidence="2">Uncharacterized protein</fullName>
    </submittedName>
</protein>
<proteinExistence type="predicted"/>
<sequence length="374" mass="42183">MVIDDKRPATALHRVLEKVVSISGFGASASTQSHNDNTVTDDHSAKLSRSSAHKIHQKLSKLIKFNVKTKKLEQEILGDTNLWADSIPTQECSSIIKDFNFIFSAQTCASAQLNEKLEKIKLSLSFVNEREKKQKELLYSKIKLEKQLKENKARVGPKASSTVLILEKLEEVDCSLQVVEQQFVRSISNDLKESIIDYIYTLHSTSRKLNDVCEDFIECMNSLEQGQSMNGIEQGNITNGLNHLLRDGELGKSSPTRLAKLALKRKSAHYQQPYSDNDQIKLKNYDMPTPQSSCAAECKKVPCIHIDQENNTQPLKSTNNIVPAPSLPSQEQIPTTKRIYSKIYPPQAQTDLPFGDVFRNDPLRDNSILDDHWS</sequence>
<evidence type="ECO:0000313" key="3">
    <source>
        <dbReference type="Proteomes" id="UP000590412"/>
    </source>
</evidence>
<dbReference type="OrthoDB" id="4095156at2759"/>
<dbReference type="Proteomes" id="UP000590412">
    <property type="component" value="Unassembled WGS sequence"/>
</dbReference>
<gene>
    <name evidence="2" type="ORF">FOB60_001731</name>
</gene>